<dbReference type="Pfam" id="PF13410">
    <property type="entry name" value="GST_C_2"/>
    <property type="match status" value="1"/>
</dbReference>
<feature type="domain" description="GST C-terminal" evidence="2">
    <location>
        <begin position="85"/>
        <end position="207"/>
    </location>
</feature>
<evidence type="ECO:0000313" key="4">
    <source>
        <dbReference type="Proteomes" id="UP000825009"/>
    </source>
</evidence>
<sequence>MTASPILWSFRRCPYAMRARGAILLAGQRVELREIVLRDKPEAFLRTSPSATVPALRLGDRVIDESLDIMIWALERNDPDGLLEMPDEGWQLIESNDGPFKDALDHTKYAVRHPEFDPVAERQKAAGYLHALEARLAAQKWLCGDQASLADHAIWPFVRQFANTDRAWFDAQPWPALIRWLDGFTEGAHFAQIMPKYTPWVEGDAPVWFGAP</sequence>
<name>A0A8F6YBD2_9RHOB</name>
<dbReference type="AlphaFoldDB" id="A0A8F6YBD2"/>
<reference evidence="3 4" key="1">
    <citation type="submission" date="2021-07" db="EMBL/GenBank/DDBJ databases">
        <title>A novel Jannaschia species isolated from marine dinoflagellate Ceratoperidinium margalefii.</title>
        <authorList>
            <person name="Jiang Y."/>
            <person name="Li Z."/>
        </authorList>
    </citation>
    <scope>NUCLEOTIDE SEQUENCE [LARGE SCALE GENOMIC DNA]</scope>
    <source>
        <strain evidence="3 4">J12C1-MA-4</strain>
    </source>
</reference>
<dbReference type="CDD" id="cd03196">
    <property type="entry name" value="GST_C_5"/>
    <property type="match status" value="1"/>
</dbReference>
<dbReference type="PROSITE" id="PS50404">
    <property type="entry name" value="GST_NTER"/>
    <property type="match status" value="1"/>
</dbReference>
<protein>
    <submittedName>
        <fullName evidence="3">Glutathione S-transferase</fullName>
    </submittedName>
</protein>
<gene>
    <name evidence="3" type="ORF">KYE46_06390</name>
</gene>
<dbReference type="PANTHER" id="PTHR43968">
    <property type="match status" value="1"/>
</dbReference>
<dbReference type="Pfam" id="PF13417">
    <property type="entry name" value="GST_N_3"/>
    <property type="match status" value="1"/>
</dbReference>
<proteinExistence type="predicted"/>
<evidence type="ECO:0000313" key="3">
    <source>
        <dbReference type="EMBL" id="QXT40854.1"/>
    </source>
</evidence>
<dbReference type="InterPro" id="IPR010987">
    <property type="entry name" value="Glutathione-S-Trfase_C-like"/>
</dbReference>
<accession>A0A8F6YBD2</accession>
<dbReference type="GO" id="GO:0005737">
    <property type="term" value="C:cytoplasm"/>
    <property type="evidence" value="ECO:0007669"/>
    <property type="project" value="TreeGrafter"/>
</dbReference>
<dbReference type="PROSITE" id="PS50405">
    <property type="entry name" value="GST_CTER"/>
    <property type="match status" value="1"/>
</dbReference>
<dbReference type="EMBL" id="CP079194">
    <property type="protein sequence ID" value="QXT40854.1"/>
    <property type="molecule type" value="Genomic_DNA"/>
</dbReference>
<evidence type="ECO:0000259" key="2">
    <source>
        <dbReference type="PROSITE" id="PS50405"/>
    </source>
</evidence>
<keyword evidence="4" id="KW-1185">Reference proteome</keyword>
<evidence type="ECO:0000259" key="1">
    <source>
        <dbReference type="PROSITE" id="PS50404"/>
    </source>
</evidence>
<dbReference type="KEGG" id="gce:KYE46_06390"/>
<dbReference type="Proteomes" id="UP000825009">
    <property type="component" value="Chromosome"/>
</dbReference>
<dbReference type="RefSeq" id="WP_219004261.1">
    <property type="nucleotide sequence ID" value="NZ_CP079194.1"/>
</dbReference>
<feature type="domain" description="GST N-terminal" evidence="1">
    <location>
        <begin position="3"/>
        <end position="81"/>
    </location>
</feature>
<dbReference type="PANTHER" id="PTHR43968:SF6">
    <property type="entry name" value="GLUTATHIONE S-TRANSFERASE OMEGA"/>
    <property type="match status" value="1"/>
</dbReference>
<dbReference type="InterPro" id="IPR004045">
    <property type="entry name" value="Glutathione_S-Trfase_N"/>
</dbReference>
<dbReference type="InterPro" id="IPR050983">
    <property type="entry name" value="GST_Omega/HSP26"/>
</dbReference>
<organism evidence="3 4">
    <name type="scientific">Gymnodinialimonas ceratoperidinii</name>
    <dbReference type="NCBI Taxonomy" id="2856823"/>
    <lineage>
        <taxon>Bacteria</taxon>
        <taxon>Pseudomonadati</taxon>
        <taxon>Pseudomonadota</taxon>
        <taxon>Alphaproteobacteria</taxon>
        <taxon>Rhodobacterales</taxon>
        <taxon>Paracoccaceae</taxon>
        <taxon>Gymnodinialimonas</taxon>
    </lineage>
</organism>